<dbReference type="InterPro" id="IPR010998">
    <property type="entry name" value="Integrase_recombinase_N"/>
</dbReference>
<accession>B9L8S8</accession>
<dbReference type="PROSITE" id="PS51898">
    <property type="entry name" value="TYR_RECOMBINASE"/>
    <property type="match status" value="1"/>
</dbReference>
<evidence type="ECO:0000313" key="9">
    <source>
        <dbReference type="Proteomes" id="UP000000448"/>
    </source>
</evidence>
<dbReference type="InterPro" id="IPR013762">
    <property type="entry name" value="Integrase-like_cat_sf"/>
</dbReference>
<evidence type="ECO:0000313" key="8">
    <source>
        <dbReference type="EMBL" id="ACM93618.1"/>
    </source>
</evidence>
<evidence type="ECO:0000259" key="6">
    <source>
        <dbReference type="PROSITE" id="PS51898"/>
    </source>
</evidence>
<dbReference type="OrthoDB" id="9801717at2"/>
<protein>
    <submittedName>
        <fullName evidence="8">Phage integrase</fullName>
    </submittedName>
</protein>
<evidence type="ECO:0000256" key="2">
    <source>
        <dbReference type="ARBA" id="ARBA00022908"/>
    </source>
</evidence>
<sequence length="275" mass="31790">MSRYLEAFLEYLQINKGVSKNTYEAYKRDLLQFEEYIKKPIIEADNMDIISFLSSIGNKRSLNRKLSSINSFFDFAYKHGMSDTKHKIKQAKIPKTLPKFLTKEEILNAIKNIKPEKWFDLRDKSLILFIYATGLRISEALNTKISDIENGWVKVTMAKGEKQRIVPIAKVALDAIEEYLKKRPCQSEYLFVNKDCKPLSRISAFNITKKYLNVSPHVLRHSFATALVLGGADLRVVQELLGHSSLNTTQIYTHIQKENLKDTVIKYHPLELMEN</sequence>
<dbReference type="Gene3D" id="1.10.150.130">
    <property type="match status" value="1"/>
</dbReference>
<dbReference type="KEGG" id="nam:NAMH_0620"/>
<dbReference type="GO" id="GO:0007059">
    <property type="term" value="P:chromosome segregation"/>
    <property type="evidence" value="ECO:0007669"/>
    <property type="project" value="UniProtKB-KW"/>
</dbReference>
<dbReference type="Gene3D" id="1.10.443.10">
    <property type="entry name" value="Intergrase catalytic core"/>
    <property type="match status" value="1"/>
</dbReference>
<keyword evidence="3 5" id="KW-0238">DNA-binding</keyword>
<dbReference type="PROSITE" id="PS51900">
    <property type="entry name" value="CB"/>
    <property type="match status" value="1"/>
</dbReference>
<reference evidence="8 9" key="1">
    <citation type="journal article" date="2009" name="PLoS Genet.">
        <title>Adaptations to submarine hydrothermal environments exemplified by the genome of Nautilia profundicola.</title>
        <authorList>
            <person name="Campbell B.J."/>
            <person name="Smith J.L."/>
            <person name="Hanson T.E."/>
            <person name="Klotz M.G."/>
            <person name="Stein L.Y."/>
            <person name="Lee C.K."/>
            <person name="Wu D."/>
            <person name="Robinson J.M."/>
            <person name="Khouri H.M."/>
            <person name="Eisen J.A."/>
            <person name="Cary S.C."/>
        </authorList>
    </citation>
    <scope>NUCLEOTIDE SEQUENCE [LARGE SCALE GENOMIC DNA]</scope>
    <source>
        <strain evidence="9">ATCC BAA-1463 / DSM 18972 / AmH</strain>
    </source>
</reference>
<evidence type="ECO:0000259" key="7">
    <source>
        <dbReference type="PROSITE" id="PS51900"/>
    </source>
</evidence>
<evidence type="ECO:0000256" key="1">
    <source>
        <dbReference type="ARBA" id="ARBA00022829"/>
    </source>
</evidence>
<dbReference type="GO" id="GO:0003677">
    <property type="term" value="F:DNA binding"/>
    <property type="evidence" value="ECO:0007669"/>
    <property type="project" value="UniProtKB-UniRule"/>
</dbReference>
<dbReference type="eggNOG" id="COG4974">
    <property type="taxonomic scope" value="Bacteria"/>
</dbReference>
<dbReference type="Pfam" id="PF00589">
    <property type="entry name" value="Phage_integrase"/>
    <property type="match status" value="1"/>
</dbReference>
<gene>
    <name evidence="8" type="ordered locus">NAMH_0620</name>
</gene>
<dbReference type="GO" id="GO:0006310">
    <property type="term" value="P:DNA recombination"/>
    <property type="evidence" value="ECO:0007669"/>
    <property type="project" value="UniProtKB-KW"/>
</dbReference>
<dbReference type="InterPro" id="IPR050090">
    <property type="entry name" value="Tyrosine_recombinase_XerCD"/>
</dbReference>
<dbReference type="AlphaFoldDB" id="B9L8S8"/>
<dbReference type="Pfam" id="PF02899">
    <property type="entry name" value="Phage_int_SAM_1"/>
    <property type="match status" value="1"/>
</dbReference>
<dbReference type="STRING" id="598659.NAMH_0620"/>
<dbReference type="InterPro" id="IPR044068">
    <property type="entry name" value="CB"/>
</dbReference>
<dbReference type="SUPFAM" id="SSF56349">
    <property type="entry name" value="DNA breaking-rejoining enzymes"/>
    <property type="match status" value="1"/>
</dbReference>
<keyword evidence="1" id="KW-0159">Chromosome partition</keyword>
<feature type="domain" description="Tyr recombinase" evidence="6">
    <location>
        <begin position="96"/>
        <end position="265"/>
    </location>
</feature>
<dbReference type="InterPro" id="IPR002104">
    <property type="entry name" value="Integrase_catalytic"/>
</dbReference>
<dbReference type="Proteomes" id="UP000000448">
    <property type="component" value="Chromosome"/>
</dbReference>
<evidence type="ECO:0000256" key="5">
    <source>
        <dbReference type="PROSITE-ProRule" id="PRU01248"/>
    </source>
</evidence>
<dbReference type="PANTHER" id="PTHR30349">
    <property type="entry name" value="PHAGE INTEGRASE-RELATED"/>
    <property type="match status" value="1"/>
</dbReference>
<organism evidence="8 9">
    <name type="scientific">Nautilia profundicola (strain ATCC BAA-1463 / DSM 18972 / AmH)</name>
    <dbReference type="NCBI Taxonomy" id="598659"/>
    <lineage>
        <taxon>Bacteria</taxon>
        <taxon>Pseudomonadati</taxon>
        <taxon>Campylobacterota</taxon>
        <taxon>Epsilonproteobacteria</taxon>
        <taxon>Nautiliales</taxon>
        <taxon>Nautiliaceae</taxon>
        <taxon>Nautilia</taxon>
    </lineage>
</organism>
<feature type="domain" description="Core-binding (CB)" evidence="7">
    <location>
        <begin position="1"/>
        <end position="77"/>
    </location>
</feature>
<dbReference type="InterPro" id="IPR011010">
    <property type="entry name" value="DNA_brk_join_enz"/>
</dbReference>
<keyword evidence="2" id="KW-0229">DNA integration</keyword>
<dbReference type="PANTHER" id="PTHR30349:SF81">
    <property type="entry name" value="TYROSINE RECOMBINASE XERC"/>
    <property type="match status" value="1"/>
</dbReference>
<evidence type="ECO:0000256" key="4">
    <source>
        <dbReference type="ARBA" id="ARBA00023172"/>
    </source>
</evidence>
<dbReference type="HOGENOM" id="CLU_027562_9_6_7"/>
<dbReference type="InterPro" id="IPR004107">
    <property type="entry name" value="Integrase_SAM-like_N"/>
</dbReference>
<keyword evidence="4" id="KW-0233">DNA recombination</keyword>
<dbReference type="GO" id="GO:0015074">
    <property type="term" value="P:DNA integration"/>
    <property type="evidence" value="ECO:0007669"/>
    <property type="project" value="UniProtKB-KW"/>
</dbReference>
<dbReference type="EMBL" id="CP001279">
    <property type="protein sequence ID" value="ACM93618.1"/>
    <property type="molecule type" value="Genomic_DNA"/>
</dbReference>
<proteinExistence type="predicted"/>
<name>B9L8S8_NAUPA</name>
<keyword evidence="9" id="KW-1185">Reference proteome</keyword>
<evidence type="ECO:0000256" key="3">
    <source>
        <dbReference type="ARBA" id="ARBA00023125"/>
    </source>
</evidence>
<dbReference type="RefSeq" id="WP_015902670.1">
    <property type="nucleotide sequence ID" value="NC_012115.1"/>
</dbReference>